<sequence length="138" mass="15790">MPKRSRHSRKKKSKKVKLWSDNEDPFEGTGVVIVRNEKQFAKEIFEAGEKLLVVVFSAKWGPPSSKVVARFKVLSQMFHKARFIKADPDKCKGVAQILNINVTPTFVLYKDQNVLETIRCPDMKSLELFIAVHYGEPV</sequence>
<dbReference type="Pfam" id="PF00085">
    <property type="entry name" value="Thioredoxin"/>
    <property type="match status" value="1"/>
</dbReference>
<keyword evidence="1" id="KW-1015">Disulfide bond</keyword>
<comment type="caution">
    <text evidence="3">The sequence shown here is derived from an EMBL/GenBank/DDBJ whole genome shotgun (WGS) entry which is preliminary data.</text>
</comment>
<evidence type="ECO:0000259" key="2">
    <source>
        <dbReference type="Pfam" id="PF00085"/>
    </source>
</evidence>
<dbReference type="EMBL" id="JAZDUA010000220">
    <property type="protein sequence ID" value="KAK7863793.1"/>
    <property type="molecule type" value="Genomic_DNA"/>
</dbReference>
<organism evidence="3 4">
    <name type="scientific">Gryllus longicercus</name>
    <dbReference type="NCBI Taxonomy" id="2509291"/>
    <lineage>
        <taxon>Eukaryota</taxon>
        <taxon>Metazoa</taxon>
        <taxon>Ecdysozoa</taxon>
        <taxon>Arthropoda</taxon>
        <taxon>Hexapoda</taxon>
        <taxon>Insecta</taxon>
        <taxon>Pterygota</taxon>
        <taxon>Neoptera</taxon>
        <taxon>Polyneoptera</taxon>
        <taxon>Orthoptera</taxon>
        <taxon>Ensifera</taxon>
        <taxon>Gryllidea</taxon>
        <taxon>Grylloidea</taxon>
        <taxon>Gryllidae</taxon>
        <taxon>Gryllinae</taxon>
        <taxon>Gryllus</taxon>
    </lineage>
</organism>
<evidence type="ECO:0000256" key="1">
    <source>
        <dbReference type="ARBA" id="ARBA00023157"/>
    </source>
</evidence>
<evidence type="ECO:0000313" key="3">
    <source>
        <dbReference type="EMBL" id="KAK7863793.1"/>
    </source>
</evidence>
<keyword evidence="4" id="KW-1185">Reference proteome</keyword>
<accession>A0AAN9VUX2</accession>
<protein>
    <recommendedName>
        <fullName evidence="2">Thioredoxin domain-containing protein</fullName>
    </recommendedName>
</protein>
<dbReference type="InterPro" id="IPR036249">
    <property type="entry name" value="Thioredoxin-like_sf"/>
</dbReference>
<gene>
    <name evidence="3" type="ORF">R5R35_005408</name>
</gene>
<reference evidence="3 4" key="1">
    <citation type="submission" date="2024-03" db="EMBL/GenBank/DDBJ databases">
        <title>The genome assembly and annotation of the cricket Gryllus longicercus Weissman &amp; Gray.</title>
        <authorList>
            <person name="Szrajer S."/>
            <person name="Gray D."/>
            <person name="Ylla G."/>
        </authorList>
    </citation>
    <scope>NUCLEOTIDE SEQUENCE [LARGE SCALE GENOMIC DNA]</scope>
    <source>
        <strain evidence="3">DAG 2021-001</strain>
        <tissue evidence="3">Whole body minus gut</tissue>
    </source>
</reference>
<proteinExistence type="predicted"/>
<dbReference type="CDD" id="cd02947">
    <property type="entry name" value="TRX_family"/>
    <property type="match status" value="1"/>
</dbReference>
<dbReference type="Gene3D" id="3.40.30.10">
    <property type="entry name" value="Glutaredoxin"/>
    <property type="match status" value="1"/>
</dbReference>
<dbReference type="PANTHER" id="PTHR46115">
    <property type="entry name" value="THIOREDOXIN-LIKE PROTEIN 1"/>
    <property type="match status" value="1"/>
</dbReference>
<dbReference type="Proteomes" id="UP001378592">
    <property type="component" value="Unassembled WGS sequence"/>
</dbReference>
<feature type="domain" description="Thioredoxin" evidence="2">
    <location>
        <begin position="32"/>
        <end position="120"/>
    </location>
</feature>
<dbReference type="SUPFAM" id="SSF52833">
    <property type="entry name" value="Thioredoxin-like"/>
    <property type="match status" value="1"/>
</dbReference>
<dbReference type="InterPro" id="IPR013766">
    <property type="entry name" value="Thioredoxin_domain"/>
</dbReference>
<evidence type="ECO:0000313" key="4">
    <source>
        <dbReference type="Proteomes" id="UP001378592"/>
    </source>
</evidence>
<dbReference type="AlphaFoldDB" id="A0AAN9VUX2"/>
<name>A0AAN9VUX2_9ORTH</name>